<dbReference type="EMBL" id="CALTRL010001177">
    <property type="protein sequence ID" value="CAH7671375.1"/>
    <property type="molecule type" value="Genomic_DNA"/>
</dbReference>
<dbReference type="Proteomes" id="UP001153365">
    <property type="component" value="Unassembled WGS sequence"/>
</dbReference>
<dbReference type="Gene3D" id="2.130.10.30">
    <property type="entry name" value="Regulator of chromosome condensation 1/beta-lactamase-inhibitor protein II"/>
    <property type="match status" value="1"/>
</dbReference>
<proteinExistence type="predicted"/>
<dbReference type="Pfam" id="PF00415">
    <property type="entry name" value="RCC1"/>
    <property type="match status" value="1"/>
</dbReference>
<dbReference type="AlphaFoldDB" id="A0AAV0AQB4"/>
<dbReference type="SUPFAM" id="SSF50985">
    <property type="entry name" value="RCC1/BLIP-II"/>
    <property type="match status" value="1"/>
</dbReference>
<accession>A0AAV0AQB4</accession>
<feature type="repeat" description="RCC1" evidence="1">
    <location>
        <begin position="9"/>
        <end position="73"/>
    </location>
</feature>
<dbReference type="InterPro" id="IPR009091">
    <property type="entry name" value="RCC1/BLIP-II"/>
</dbReference>
<dbReference type="PROSITE" id="PS50012">
    <property type="entry name" value="RCC1_3"/>
    <property type="match status" value="1"/>
</dbReference>
<organism evidence="2 3">
    <name type="scientific">Phakopsora pachyrhizi</name>
    <name type="common">Asian soybean rust disease fungus</name>
    <dbReference type="NCBI Taxonomy" id="170000"/>
    <lineage>
        <taxon>Eukaryota</taxon>
        <taxon>Fungi</taxon>
        <taxon>Dikarya</taxon>
        <taxon>Basidiomycota</taxon>
        <taxon>Pucciniomycotina</taxon>
        <taxon>Pucciniomycetes</taxon>
        <taxon>Pucciniales</taxon>
        <taxon>Phakopsoraceae</taxon>
        <taxon>Phakopsora</taxon>
    </lineage>
</organism>
<evidence type="ECO:0000313" key="3">
    <source>
        <dbReference type="Proteomes" id="UP001153365"/>
    </source>
</evidence>
<sequence length="111" mass="12063">MNMEGGRNGQVWSWGINDNPALGRKTKGIEGVEQEELESCPIKVEKLSEDNQSIFRAVRVEAGDSVSVAVSNQEPAGTEDNCKLLCDAKDLIPLATQATGYSLLEKAIRIE</sequence>
<dbReference type="InterPro" id="IPR000408">
    <property type="entry name" value="Reg_chr_condens"/>
</dbReference>
<name>A0AAV0AQB4_PHAPC</name>
<comment type="caution">
    <text evidence="2">The sequence shown here is derived from an EMBL/GenBank/DDBJ whole genome shotgun (WGS) entry which is preliminary data.</text>
</comment>
<protein>
    <submittedName>
        <fullName evidence="2">Uncharacterized protein</fullName>
    </submittedName>
</protein>
<dbReference type="PROSITE" id="PS00625">
    <property type="entry name" value="RCC1_1"/>
    <property type="match status" value="1"/>
</dbReference>
<reference evidence="2" key="1">
    <citation type="submission" date="2022-06" db="EMBL/GenBank/DDBJ databases">
        <authorList>
            <consortium name="SYNGENTA / RWTH Aachen University"/>
        </authorList>
    </citation>
    <scope>NUCLEOTIDE SEQUENCE</scope>
</reference>
<evidence type="ECO:0000313" key="2">
    <source>
        <dbReference type="EMBL" id="CAH7671375.1"/>
    </source>
</evidence>
<gene>
    <name evidence="2" type="ORF">PPACK8108_LOCUS6149</name>
</gene>
<keyword evidence="3" id="KW-1185">Reference proteome</keyword>
<evidence type="ECO:0000256" key="1">
    <source>
        <dbReference type="PROSITE-ProRule" id="PRU00235"/>
    </source>
</evidence>